<dbReference type="FunFam" id="1.20.1090.10:FF:000001">
    <property type="entry name" value="Aldehyde-alcohol dehydrogenase"/>
    <property type="match status" value="1"/>
</dbReference>
<dbReference type="InterPro" id="IPR056798">
    <property type="entry name" value="ADH_Fe_C"/>
</dbReference>
<dbReference type="Pfam" id="PF25137">
    <property type="entry name" value="ADH_Fe_C"/>
    <property type="match status" value="1"/>
</dbReference>
<sequence>MVFNYLPRAVKDGQHDLEAREKMHNAATIAGMAFANAFLGMAHSLSHKIGAEFHTIHGYTCSIVLPYVIKYNGTVPTKLSVWPKYNVYQADKKYQDIARLLGLKASTKEEAVDSLVEAVRNLAKEIGLETSFDKLGISEEEWNSKIDEIAVLAFEDQCSPANPRVPLVDDMKEILKKAYRGI</sequence>
<name>A0A645F8L2_9ZZZZ</name>
<dbReference type="PANTHER" id="PTHR11496:SF83">
    <property type="entry name" value="HYDROXYACID-OXOACID TRANSHYDROGENASE, MITOCHONDRIAL"/>
    <property type="match status" value="1"/>
</dbReference>
<proteinExistence type="predicted"/>
<dbReference type="InterPro" id="IPR018211">
    <property type="entry name" value="ADH_Fe_CS"/>
</dbReference>
<reference evidence="3" key="1">
    <citation type="submission" date="2019-08" db="EMBL/GenBank/DDBJ databases">
        <authorList>
            <person name="Kucharzyk K."/>
            <person name="Murdoch R.W."/>
            <person name="Higgins S."/>
            <person name="Loffler F."/>
        </authorList>
    </citation>
    <scope>NUCLEOTIDE SEQUENCE</scope>
</reference>
<protein>
    <submittedName>
        <fullName evidence="3">Aldehyde-alcohol dehydrogenase</fullName>
    </submittedName>
</protein>
<evidence type="ECO:0000313" key="3">
    <source>
        <dbReference type="EMBL" id="MPN10715.1"/>
    </source>
</evidence>
<evidence type="ECO:0000256" key="1">
    <source>
        <dbReference type="ARBA" id="ARBA00023002"/>
    </source>
</evidence>
<dbReference type="GO" id="GO:0046872">
    <property type="term" value="F:metal ion binding"/>
    <property type="evidence" value="ECO:0007669"/>
    <property type="project" value="InterPro"/>
</dbReference>
<dbReference type="InterPro" id="IPR039697">
    <property type="entry name" value="Alcohol_dehydrogenase_Fe"/>
</dbReference>
<dbReference type="GO" id="GO:0005739">
    <property type="term" value="C:mitochondrion"/>
    <property type="evidence" value="ECO:0007669"/>
    <property type="project" value="TreeGrafter"/>
</dbReference>
<dbReference type="GO" id="GO:0004022">
    <property type="term" value="F:alcohol dehydrogenase (NAD+) activity"/>
    <property type="evidence" value="ECO:0007669"/>
    <property type="project" value="TreeGrafter"/>
</dbReference>
<dbReference type="SUPFAM" id="SSF56796">
    <property type="entry name" value="Dehydroquinate synthase-like"/>
    <property type="match status" value="1"/>
</dbReference>
<gene>
    <name evidence="3" type="primary">adhE_35</name>
    <name evidence="3" type="ORF">SDC9_158012</name>
</gene>
<dbReference type="AlphaFoldDB" id="A0A645F8L2"/>
<evidence type="ECO:0000259" key="2">
    <source>
        <dbReference type="Pfam" id="PF25137"/>
    </source>
</evidence>
<dbReference type="PANTHER" id="PTHR11496">
    <property type="entry name" value="ALCOHOL DEHYDROGENASE"/>
    <property type="match status" value="1"/>
</dbReference>
<organism evidence="3">
    <name type="scientific">bioreactor metagenome</name>
    <dbReference type="NCBI Taxonomy" id="1076179"/>
    <lineage>
        <taxon>unclassified sequences</taxon>
        <taxon>metagenomes</taxon>
        <taxon>ecological metagenomes</taxon>
    </lineage>
</organism>
<dbReference type="PROSITE" id="PS00060">
    <property type="entry name" value="ADH_IRON_2"/>
    <property type="match status" value="1"/>
</dbReference>
<keyword evidence="1" id="KW-0560">Oxidoreductase</keyword>
<feature type="domain" description="Fe-containing alcohol dehydrogenase-like C-terminal" evidence="2">
    <location>
        <begin position="1"/>
        <end position="179"/>
    </location>
</feature>
<dbReference type="Gene3D" id="1.20.1090.10">
    <property type="entry name" value="Dehydroquinate synthase-like - alpha domain"/>
    <property type="match status" value="1"/>
</dbReference>
<dbReference type="EMBL" id="VSSQ01056879">
    <property type="protein sequence ID" value="MPN10715.1"/>
    <property type="molecule type" value="Genomic_DNA"/>
</dbReference>
<accession>A0A645F8L2</accession>
<comment type="caution">
    <text evidence="3">The sequence shown here is derived from an EMBL/GenBank/DDBJ whole genome shotgun (WGS) entry which is preliminary data.</text>
</comment>